<dbReference type="Proteomes" id="UP000499080">
    <property type="component" value="Unassembled WGS sequence"/>
</dbReference>
<keyword evidence="2" id="KW-1185">Reference proteome</keyword>
<dbReference type="AlphaFoldDB" id="A0A4Y2QBY2"/>
<gene>
    <name evidence="1" type="ORF">AVEN_259982_1</name>
</gene>
<accession>A0A4Y2QBY2</accession>
<organism evidence="1 2">
    <name type="scientific">Araneus ventricosus</name>
    <name type="common">Orbweaver spider</name>
    <name type="synonym">Epeira ventricosa</name>
    <dbReference type="NCBI Taxonomy" id="182803"/>
    <lineage>
        <taxon>Eukaryota</taxon>
        <taxon>Metazoa</taxon>
        <taxon>Ecdysozoa</taxon>
        <taxon>Arthropoda</taxon>
        <taxon>Chelicerata</taxon>
        <taxon>Arachnida</taxon>
        <taxon>Araneae</taxon>
        <taxon>Araneomorphae</taxon>
        <taxon>Entelegynae</taxon>
        <taxon>Araneoidea</taxon>
        <taxon>Araneidae</taxon>
        <taxon>Araneus</taxon>
    </lineage>
</organism>
<reference evidence="1 2" key="1">
    <citation type="journal article" date="2019" name="Sci. Rep.">
        <title>Orb-weaving spider Araneus ventricosus genome elucidates the spidroin gene catalogue.</title>
        <authorList>
            <person name="Kono N."/>
            <person name="Nakamura H."/>
            <person name="Ohtoshi R."/>
            <person name="Moran D.A.P."/>
            <person name="Shinohara A."/>
            <person name="Yoshida Y."/>
            <person name="Fujiwara M."/>
            <person name="Mori M."/>
            <person name="Tomita M."/>
            <person name="Arakawa K."/>
        </authorList>
    </citation>
    <scope>NUCLEOTIDE SEQUENCE [LARGE SCALE GENOMIC DNA]</scope>
</reference>
<evidence type="ECO:0000313" key="2">
    <source>
        <dbReference type="Proteomes" id="UP000499080"/>
    </source>
</evidence>
<name>A0A4Y2QBY2_ARAVE</name>
<protein>
    <submittedName>
        <fullName evidence="1">Uncharacterized protein</fullName>
    </submittedName>
</protein>
<comment type="caution">
    <text evidence="1">The sequence shown here is derived from an EMBL/GenBank/DDBJ whole genome shotgun (WGS) entry which is preliminary data.</text>
</comment>
<dbReference type="EMBL" id="BGPR01298895">
    <property type="protein sequence ID" value="GBN61668.1"/>
    <property type="molecule type" value="Genomic_DNA"/>
</dbReference>
<proteinExistence type="predicted"/>
<sequence>MSVIDSSNVSVSNSNKLLLNDNDMVHNSEYVQQSKRHSAKISVKLNLNDSVVSENRYDNLSVDDNEVELGVIMPIKRPRPIILKRTVHFIQDLKKIIDERGPVMQS</sequence>
<evidence type="ECO:0000313" key="1">
    <source>
        <dbReference type="EMBL" id="GBN61668.1"/>
    </source>
</evidence>